<sequence>MVNSEPNGLIARIIGACAGKPGITLILVAIAALAGYRALTSVPLDAIPDLSDAQVIVMTDWPGRSPDLVEDQITYPLSTAMLGLPKVKYVRGQSFFGLSFVYAIFEDGTDIYWARSRVLEYLNQVADQLPEDVQPTLGPDATGVGWVFQYALVDRSGNNDLQELRALQDFKLRYWLTSVEGVAEVASIGGYEKEYQVQIDPHRLQMFKVPLGKVVEAIRRSNNDTGGRVLEIAGHEHMVRGRGYIRSIDDLKEVVIGVNAAKIPVTLDQVADITLGPAMQRGIAELDGEGQTVGGIVVMRYGENALKVIERVKERIEQIRAGLPEGVELVVTYDRSQLINSAIDNLKNTLIEEMLVVAAVIAIFLLHARSALVAVITLPIAVLLAFIPLSLQGLTANIMSLGGIAVAIGAMVDAAVVMVDNIHKKLAADGDKELSPGEKRTLIVRAMQEVGPSIFFSLIIITVSFLPVFALEATEGRLFKPLAYTKTYSMAFAALLAITLIPALAVLLMRGKIRTRENPISRALVHTLQPAIHFCVRQRKVVATLAVLALVSVTYPISKLSGEFMPPLNEGSILYMPTALPGMSVTEAGKVLQQMDEELKTFPEVERVFGKIGRSNSATDSAPLSMVETVITLKPKNEWRPGMTWDQLLAEMDEKLRYPGMPNIWWMPIQTRTEMLATGIRSQLGIKVFGDNLEEIEQTALAIEEALRSDQRTAEQTRSVFAERLTGGYFLDFDIDRARASRHGLNVQDIEDVIAAAAGGLAATQTIEGRERYDVLVRYARDYRDTPEQLEQILVPASDGSQMPLNQLADLDFRTGPPMIRNEDGQLVGLVFVDLKSDVGVADYVNRAKQVVADQVHLVPGQRIAWAGQYQYLERAKSRLQWLVPLTLLAVCFLLYLHRGRLSDTLFVLTAMPMALIGAFWLLYLLDYKLSVAVWVGMIAMAGLAAEMGLLMLHYLSAAGNNSERGNTATVAQAAAGRIRPMLMTSLTLLISLIPVMVSDGTGADVMKRIAAPMVGGTITTLLFVLLVMPGVFYQWKAREGKQSRR</sequence>
<dbReference type="Pfam" id="PF00873">
    <property type="entry name" value="ACR_tran"/>
    <property type="match status" value="1"/>
</dbReference>
<evidence type="ECO:0000313" key="9">
    <source>
        <dbReference type="EMBL" id="MFA0812356.1"/>
    </source>
</evidence>
<keyword evidence="6 8" id="KW-1133">Transmembrane helix</keyword>
<dbReference type="Proteomes" id="UP001569428">
    <property type="component" value="Unassembled WGS sequence"/>
</dbReference>
<dbReference type="NCBIfam" id="TIGR00914">
    <property type="entry name" value="2A0601"/>
    <property type="match status" value="1"/>
</dbReference>
<feature type="transmembrane region" description="Helical" evidence="8">
    <location>
        <begin position="541"/>
        <end position="558"/>
    </location>
</feature>
<gene>
    <name evidence="9" type="ORF">ACCI49_15690</name>
</gene>
<comment type="caution">
    <text evidence="9">The sequence shown here is derived from an EMBL/GenBank/DDBJ whole genome shotgun (WGS) entry which is preliminary data.</text>
</comment>
<comment type="subcellular location">
    <subcellularLocation>
        <location evidence="1">Cell membrane</location>
        <topology evidence="1">Multi-pass membrane protein</topology>
    </subcellularLocation>
</comment>
<protein>
    <submittedName>
        <fullName evidence="9">Efflux RND transporter permease subunit</fullName>
    </submittedName>
</protein>
<dbReference type="RefSeq" id="WP_371840021.1">
    <property type="nucleotide sequence ID" value="NZ_JBGMEK010000039.1"/>
</dbReference>
<keyword evidence="3" id="KW-0813">Transport</keyword>
<evidence type="ECO:0000256" key="3">
    <source>
        <dbReference type="ARBA" id="ARBA00022448"/>
    </source>
</evidence>
<dbReference type="Gene3D" id="3.30.70.1440">
    <property type="entry name" value="Multidrug efflux transporter AcrB pore domain"/>
    <property type="match status" value="1"/>
</dbReference>
<organism evidence="9 10">
    <name type="scientific">Microbulbifer epialgicus</name>
    <dbReference type="NCBI Taxonomy" id="393907"/>
    <lineage>
        <taxon>Bacteria</taxon>
        <taxon>Pseudomonadati</taxon>
        <taxon>Pseudomonadota</taxon>
        <taxon>Gammaproteobacteria</taxon>
        <taxon>Cellvibrionales</taxon>
        <taxon>Microbulbiferaceae</taxon>
        <taxon>Microbulbifer</taxon>
    </lineage>
</organism>
<feature type="transmembrane region" description="Helical" evidence="8">
    <location>
        <begin position="932"/>
        <end position="958"/>
    </location>
</feature>
<dbReference type="Gene3D" id="3.30.70.1320">
    <property type="entry name" value="Multidrug efflux transporter AcrB pore domain like"/>
    <property type="match status" value="1"/>
</dbReference>
<keyword evidence="10" id="KW-1185">Reference proteome</keyword>
<evidence type="ECO:0000313" key="10">
    <source>
        <dbReference type="Proteomes" id="UP001569428"/>
    </source>
</evidence>
<keyword evidence="4" id="KW-1003">Cell membrane</keyword>
<dbReference type="InterPro" id="IPR027463">
    <property type="entry name" value="AcrB_DN_DC_subdom"/>
</dbReference>
<evidence type="ECO:0000256" key="8">
    <source>
        <dbReference type="SAM" id="Phobius"/>
    </source>
</evidence>
<dbReference type="InterPro" id="IPR001036">
    <property type="entry name" value="Acrflvin-R"/>
</dbReference>
<evidence type="ECO:0000256" key="1">
    <source>
        <dbReference type="ARBA" id="ARBA00004651"/>
    </source>
</evidence>
<evidence type="ECO:0000256" key="5">
    <source>
        <dbReference type="ARBA" id="ARBA00022692"/>
    </source>
</evidence>
<feature type="transmembrane region" description="Helical" evidence="8">
    <location>
        <begin position="906"/>
        <end position="926"/>
    </location>
</feature>
<dbReference type="InterPro" id="IPR004763">
    <property type="entry name" value="CusA-like"/>
</dbReference>
<evidence type="ECO:0000256" key="7">
    <source>
        <dbReference type="ARBA" id="ARBA00023136"/>
    </source>
</evidence>
<feature type="transmembrane region" description="Helical" evidence="8">
    <location>
        <begin position="1010"/>
        <end position="1036"/>
    </location>
</feature>
<keyword evidence="5 8" id="KW-0812">Transmembrane</keyword>
<dbReference type="Gene3D" id="3.30.2090.10">
    <property type="entry name" value="Multidrug efflux transporter AcrB TolC docking domain, DN and DC subdomains"/>
    <property type="match status" value="2"/>
</dbReference>
<dbReference type="SUPFAM" id="SSF82714">
    <property type="entry name" value="Multidrug efflux transporter AcrB TolC docking domain, DN and DC subdomains"/>
    <property type="match status" value="2"/>
</dbReference>
<dbReference type="EMBL" id="JBGMEK010000039">
    <property type="protein sequence ID" value="MFA0812356.1"/>
    <property type="molecule type" value="Genomic_DNA"/>
</dbReference>
<feature type="transmembrane region" description="Helical" evidence="8">
    <location>
        <begin position="397"/>
        <end position="419"/>
    </location>
</feature>
<feature type="transmembrane region" description="Helical" evidence="8">
    <location>
        <begin position="979"/>
        <end position="998"/>
    </location>
</feature>
<evidence type="ECO:0000256" key="4">
    <source>
        <dbReference type="ARBA" id="ARBA00022475"/>
    </source>
</evidence>
<dbReference type="Gene3D" id="3.30.70.1430">
    <property type="entry name" value="Multidrug efflux transporter AcrB pore domain"/>
    <property type="match status" value="2"/>
</dbReference>
<feature type="transmembrane region" description="Helical" evidence="8">
    <location>
        <begin position="349"/>
        <end position="366"/>
    </location>
</feature>
<feature type="transmembrane region" description="Helical" evidence="8">
    <location>
        <begin position="490"/>
        <end position="509"/>
    </location>
</feature>
<dbReference type="PRINTS" id="PR00702">
    <property type="entry name" value="ACRIFLAVINRP"/>
</dbReference>
<comment type="similarity">
    <text evidence="2">Belongs to the resistance-nodulation-cell division (RND) (TC 2.A.6) family.</text>
</comment>
<reference evidence="9 10" key="1">
    <citation type="submission" date="2024-08" db="EMBL/GenBank/DDBJ databases">
        <authorList>
            <person name="Ishaq N."/>
        </authorList>
    </citation>
    <scope>NUCLEOTIDE SEQUENCE [LARGE SCALE GENOMIC DNA]</scope>
    <source>
        <strain evidence="9 10">DSM 18651</strain>
    </source>
</reference>
<proteinExistence type="inferred from homology"/>
<dbReference type="SUPFAM" id="SSF82693">
    <property type="entry name" value="Multidrug efflux transporter AcrB pore domain, PN1, PN2, PC1 and PC2 subdomains"/>
    <property type="match status" value="2"/>
</dbReference>
<feature type="transmembrane region" description="Helical" evidence="8">
    <location>
        <begin position="450"/>
        <end position="470"/>
    </location>
</feature>
<name>A0ABV4P1X0_9GAMM</name>
<evidence type="ECO:0000256" key="2">
    <source>
        <dbReference type="ARBA" id="ARBA00010942"/>
    </source>
</evidence>
<accession>A0ABV4P1X0</accession>
<dbReference type="Gene3D" id="1.20.1640.10">
    <property type="entry name" value="Multidrug efflux transporter AcrB transmembrane domain"/>
    <property type="match status" value="2"/>
</dbReference>
<feature type="transmembrane region" description="Helical" evidence="8">
    <location>
        <begin position="371"/>
        <end position="391"/>
    </location>
</feature>
<keyword evidence="7 8" id="KW-0472">Membrane</keyword>
<feature type="transmembrane region" description="Helical" evidence="8">
    <location>
        <begin position="880"/>
        <end position="897"/>
    </location>
</feature>
<dbReference type="SUPFAM" id="SSF82866">
    <property type="entry name" value="Multidrug efflux transporter AcrB transmembrane domain"/>
    <property type="match status" value="2"/>
</dbReference>
<dbReference type="PANTHER" id="PTHR32063:SF19">
    <property type="entry name" value="CATION EFFLUX SYSTEM PROTEIN CUSA"/>
    <property type="match status" value="1"/>
</dbReference>
<evidence type="ECO:0000256" key="6">
    <source>
        <dbReference type="ARBA" id="ARBA00022989"/>
    </source>
</evidence>
<dbReference type="PANTHER" id="PTHR32063">
    <property type="match status" value="1"/>
</dbReference>